<comment type="catalytic activity">
    <reaction evidence="20">
        <text>hydrogen sulfide + 6 oxidized [2Fe-2S]-[ferredoxin] + 3 H2O = sulfite + 6 reduced [2Fe-2S]-[ferredoxin] + 7 H(+)</text>
        <dbReference type="Rhea" id="RHEA:23132"/>
        <dbReference type="Rhea" id="RHEA-COMP:10000"/>
        <dbReference type="Rhea" id="RHEA-COMP:10001"/>
        <dbReference type="ChEBI" id="CHEBI:15377"/>
        <dbReference type="ChEBI" id="CHEBI:15378"/>
        <dbReference type="ChEBI" id="CHEBI:17359"/>
        <dbReference type="ChEBI" id="CHEBI:29919"/>
        <dbReference type="ChEBI" id="CHEBI:33737"/>
        <dbReference type="ChEBI" id="CHEBI:33738"/>
        <dbReference type="EC" id="1.8.7.1"/>
    </reaction>
</comment>
<dbReference type="PRINTS" id="PR00397">
    <property type="entry name" value="SIROHAEM"/>
</dbReference>
<feature type="domain" description="Nitrite/sulphite reductase 4Fe-4S" evidence="22">
    <location>
        <begin position="652"/>
        <end position="788"/>
    </location>
</feature>
<evidence type="ECO:0000256" key="17">
    <source>
        <dbReference type="ARBA" id="ARBA00023014"/>
    </source>
</evidence>
<dbReference type="Pfam" id="PF03460">
    <property type="entry name" value="NIR_SIR_ferr"/>
    <property type="match status" value="1"/>
</dbReference>
<evidence type="ECO:0000256" key="3">
    <source>
        <dbReference type="ARBA" id="ARBA00001974"/>
    </source>
</evidence>
<comment type="similarity">
    <text evidence="6">Belongs to the nitrite and sulfite reductase 4Fe-4S domain family.</text>
</comment>
<evidence type="ECO:0000256" key="12">
    <source>
        <dbReference type="ARBA" id="ARBA00022723"/>
    </source>
</evidence>
<evidence type="ECO:0000259" key="26">
    <source>
        <dbReference type="Pfam" id="PF18267"/>
    </source>
</evidence>
<evidence type="ECO:0000256" key="15">
    <source>
        <dbReference type="ARBA" id="ARBA00023002"/>
    </source>
</evidence>
<reference evidence="27 28" key="1">
    <citation type="submission" date="2017-09" db="EMBL/GenBank/DDBJ databases">
        <authorList>
            <person name="Lee N."/>
            <person name="Cho B.-K."/>
        </authorList>
    </citation>
    <scope>NUCLEOTIDE SEQUENCE [LARGE SCALE GENOMIC DNA]</scope>
    <source>
        <strain evidence="27 28">ATCC 13879</strain>
    </source>
</reference>
<evidence type="ECO:0000259" key="25">
    <source>
        <dbReference type="Pfam" id="PF07992"/>
    </source>
</evidence>
<accession>A0ABX6AWV7</accession>
<dbReference type="SUPFAM" id="SSF56014">
    <property type="entry name" value="Nitrite and sulphite reductase 4Fe-4S domain-like"/>
    <property type="match status" value="1"/>
</dbReference>
<dbReference type="Pfam" id="PF04324">
    <property type="entry name" value="Fer2_BFD"/>
    <property type="match status" value="1"/>
</dbReference>
<dbReference type="NCBIfam" id="TIGR02374">
    <property type="entry name" value="nitri_red_nirB"/>
    <property type="match status" value="1"/>
</dbReference>
<dbReference type="Pfam" id="PF01077">
    <property type="entry name" value="NIR_SIR"/>
    <property type="match status" value="1"/>
</dbReference>
<dbReference type="Pfam" id="PF07992">
    <property type="entry name" value="Pyr_redox_2"/>
    <property type="match status" value="1"/>
</dbReference>
<dbReference type="InterPro" id="IPR023753">
    <property type="entry name" value="FAD/NAD-binding_dom"/>
</dbReference>
<feature type="domain" description="FAD/NAD(P)-binding" evidence="25">
    <location>
        <begin position="10"/>
        <end position="311"/>
    </location>
</feature>
<dbReference type="EC" id="1.8.7.1" evidence="7"/>
<evidence type="ECO:0000256" key="14">
    <source>
        <dbReference type="ARBA" id="ARBA00022827"/>
    </source>
</evidence>
<keyword evidence="10 21" id="KW-0285">Flavoprotein</keyword>
<dbReference type="CDD" id="cd19944">
    <property type="entry name" value="NirB_Fer2_BFD-like_2"/>
    <property type="match status" value="1"/>
</dbReference>
<dbReference type="InterPro" id="IPR016156">
    <property type="entry name" value="FAD/NAD-linked_Rdtase_dimer_sf"/>
</dbReference>
<dbReference type="PRINTS" id="PR00368">
    <property type="entry name" value="FADPNR"/>
</dbReference>
<dbReference type="Proteomes" id="UP000326041">
    <property type="component" value="Chromosome"/>
</dbReference>
<dbReference type="InterPro" id="IPR036188">
    <property type="entry name" value="FAD/NAD-bd_sf"/>
</dbReference>
<dbReference type="Gene3D" id="3.30.390.30">
    <property type="match status" value="1"/>
</dbReference>
<evidence type="ECO:0000256" key="18">
    <source>
        <dbReference type="ARBA" id="ARBA00023063"/>
    </source>
</evidence>
<evidence type="ECO:0000256" key="4">
    <source>
        <dbReference type="ARBA" id="ARBA00003247"/>
    </source>
</evidence>
<keyword evidence="17" id="KW-0411">Iron-sulfur</keyword>
<evidence type="ECO:0000256" key="1">
    <source>
        <dbReference type="ARBA" id="ARBA00001929"/>
    </source>
</evidence>
<evidence type="ECO:0000259" key="22">
    <source>
        <dbReference type="Pfam" id="PF01077"/>
    </source>
</evidence>
<comment type="cofactor">
    <cofactor evidence="2">
        <name>[4Fe-4S] cluster</name>
        <dbReference type="ChEBI" id="CHEBI:49883"/>
    </cofactor>
</comment>
<sequence length="877" mass="92837">MTIAPEATPTIVLVGHGMVGQRFLEALAERGLTATHRVVVLCEEPRPAYDRVQLTSYFSGRTPEDLSVTDPRFIEDHGIELRVGDPAESVDREAREVTARSGLVVGYDVLVLATGSYPFVPPVPGKDAEGCFVYRTIEDLLAIEEYAKNAATGAVVGGGLLGLEAAGALDGLGLTSHIVEFAPRLMPVQVDEGGGAALLRTIEDRGLSVHTGVGTQEIVTGADGSVTGMRLSDGSELATDLVVFSAGVRPRDQLARDCGLTVGERGGIAVDEQCRTVADPRVFAIGECALAADGRVYGLVAPGYEQARTAAAAIAADGTDEADRLTFTGADLSTKLKLLGVDVASFGDAHGTTDGCLDVVYSDSRAGLYKKLVVGGDGTLLGGILVGDAEAYGTLRAFTGSVPPVPPESLVLPAGAGVPAQLGPSALPDEAVVCSCHNVTKGTVRGAVTDHGCTTVPEVKKCTKAGTGCGSCVKVLGQLVTAELEAGGVEVDRGLCGCFAQTREELYEIVHALRVTSHRELLDRHGREGARGGDGCEVCKPTVGSVIASLAPVIGASGYVLDGEQAALQDTNDHFLANLQRNGSYSVVPRIPGGEIAPEKLIVIGEIARDFGLYTKITGGQRIDMFGARVEQLPVIWARLVDAGFESGHAYGKSLRTVKSCVGQTWCRYGVQDSVRMAIDLELRYRGLRSPHKLKSAVSGCARECAEARSKDFGVIATASGWNLYVGGNGGATPRHADLLAQDLSDAELVRLVDRFLMFYIRTADRLERTSAWLERIPGGLDHVRDVVVHDSLGICDELEAQMRAHVSHYRDEWAQTIEDPEKLARFVSFVNAPDTPDPVVGFVPERDQMKPDLPLLNIGMRPVQPEEAALEGSAQR</sequence>
<dbReference type="PIRSF" id="PIRSF037149">
    <property type="entry name" value="NirB"/>
    <property type="match status" value="1"/>
</dbReference>
<evidence type="ECO:0000256" key="13">
    <source>
        <dbReference type="ARBA" id="ARBA00022784"/>
    </source>
</evidence>
<evidence type="ECO:0000256" key="20">
    <source>
        <dbReference type="ARBA" id="ARBA00049518"/>
    </source>
</evidence>
<dbReference type="InterPro" id="IPR006067">
    <property type="entry name" value="NO2/SO3_Rdtase_4Fe4S_dom"/>
</dbReference>
<evidence type="ECO:0000313" key="28">
    <source>
        <dbReference type="Proteomes" id="UP000326041"/>
    </source>
</evidence>
<evidence type="ECO:0000256" key="19">
    <source>
        <dbReference type="ARBA" id="ARBA00034078"/>
    </source>
</evidence>
<comment type="cofactor">
    <cofactor evidence="19">
        <name>[2Fe-2S] cluster</name>
        <dbReference type="ChEBI" id="CHEBI:190135"/>
    </cofactor>
</comment>
<dbReference type="InterPro" id="IPR005117">
    <property type="entry name" value="NiRdtase/SiRdtase_haem-b_fer"/>
</dbReference>
<keyword evidence="8" id="KW-0004">4Fe-4S</keyword>
<evidence type="ECO:0000256" key="11">
    <source>
        <dbReference type="ARBA" id="ARBA00022714"/>
    </source>
</evidence>
<dbReference type="SUPFAM" id="SSF51905">
    <property type="entry name" value="FAD/NAD(P)-binding domain"/>
    <property type="match status" value="2"/>
</dbReference>
<keyword evidence="15" id="KW-0560">Oxidoreductase</keyword>
<dbReference type="InterPro" id="IPR036136">
    <property type="entry name" value="Nit/Sulf_reduc_fer-like_dom_sf"/>
</dbReference>
<evidence type="ECO:0000256" key="10">
    <source>
        <dbReference type="ARBA" id="ARBA00022630"/>
    </source>
</evidence>
<keyword evidence="16" id="KW-0408">Iron</keyword>
<evidence type="ECO:0000256" key="7">
    <source>
        <dbReference type="ARBA" id="ARBA00012353"/>
    </source>
</evidence>
<evidence type="ECO:0000313" key="27">
    <source>
        <dbReference type="EMBL" id="QEV06265.1"/>
    </source>
</evidence>
<evidence type="ECO:0000256" key="8">
    <source>
        <dbReference type="ARBA" id="ARBA00022485"/>
    </source>
</evidence>
<dbReference type="PROSITE" id="PS00365">
    <property type="entry name" value="NIR_SIR"/>
    <property type="match status" value="1"/>
</dbReference>
<dbReference type="Pfam" id="PF18267">
    <property type="entry name" value="Rubredoxin_C"/>
    <property type="match status" value="1"/>
</dbReference>
<dbReference type="Gene3D" id="1.10.10.1100">
    <property type="entry name" value="BFD-like [2Fe-2S]-binding domain"/>
    <property type="match status" value="1"/>
</dbReference>
<comment type="function">
    <text evidence="4">Catalyzes the reduction of sulfite to sulfide, a step in the biosynthesis of sulfur-containing amino acids and cofactors.</text>
</comment>
<dbReference type="InterPro" id="IPR041854">
    <property type="entry name" value="BFD-like_2Fe2S-bd_dom_sf"/>
</dbReference>
<dbReference type="InterPro" id="IPR007419">
    <property type="entry name" value="BFD-like_2Fe2S-bd_dom"/>
</dbReference>
<dbReference type="InterPro" id="IPR045854">
    <property type="entry name" value="NO2/SO3_Rdtase_4Fe4S_sf"/>
</dbReference>
<keyword evidence="12" id="KW-0479">Metal-binding</keyword>
<dbReference type="Gene3D" id="3.50.50.60">
    <property type="entry name" value="FAD/NAD(P)-binding domain"/>
    <property type="match status" value="2"/>
</dbReference>
<protein>
    <recommendedName>
        <fullName evidence="7">assimilatory sulfite reductase (ferredoxin)</fullName>
        <ecNumber evidence="7">1.8.7.1</ecNumber>
    </recommendedName>
</protein>
<keyword evidence="14 21" id="KW-0274">FAD</keyword>
<dbReference type="EMBL" id="CP023697">
    <property type="protein sequence ID" value="QEV06265.1"/>
    <property type="molecule type" value="Genomic_DNA"/>
</dbReference>
<dbReference type="PANTHER" id="PTHR43809:SF1">
    <property type="entry name" value="NITRITE REDUCTASE (NADH) LARGE SUBUNIT"/>
    <property type="match status" value="1"/>
</dbReference>
<dbReference type="NCBIfam" id="NF011565">
    <property type="entry name" value="PRK14989.1"/>
    <property type="match status" value="1"/>
</dbReference>
<dbReference type="InterPro" id="IPR017121">
    <property type="entry name" value="Nitrite_Rdtase_lsu"/>
</dbReference>
<keyword evidence="13" id="KW-0883">Thioether bond</keyword>
<dbReference type="InterPro" id="IPR012744">
    <property type="entry name" value="Nitri_red_NirB"/>
</dbReference>
<dbReference type="InterPro" id="IPR041575">
    <property type="entry name" value="Rubredoxin_C"/>
</dbReference>
<dbReference type="InterPro" id="IPR006066">
    <property type="entry name" value="NO2/SO3_Rdtase_FeS/sirohaem_BS"/>
</dbReference>
<feature type="domain" description="BFD-like [2Fe-2S]-binding" evidence="24">
    <location>
        <begin position="432"/>
        <end position="477"/>
    </location>
</feature>
<evidence type="ECO:0000259" key="24">
    <source>
        <dbReference type="Pfam" id="PF04324"/>
    </source>
</evidence>
<dbReference type="PRINTS" id="PR00411">
    <property type="entry name" value="PNDRDTASEI"/>
</dbReference>
<comment type="cofactor">
    <cofactor evidence="1">
        <name>siroheme</name>
        <dbReference type="ChEBI" id="CHEBI:60052"/>
    </cofactor>
</comment>
<keyword evidence="18 21" id="KW-0534">Nitrate assimilation</keyword>
<organism evidence="27 28">
    <name type="scientific">Streptomyces prasinus</name>
    <dbReference type="NCBI Taxonomy" id="67345"/>
    <lineage>
        <taxon>Bacteria</taxon>
        <taxon>Bacillati</taxon>
        <taxon>Actinomycetota</taxon>
        <taxon>Actinomycetes</taxon>
        <taxon>Kitasatosporales</taxon>
        <taxon>Streptomycetaceae</taxon>
        <taxon>Streptomyces</taxon>
    </lineage>
</organism>
<dbReference type="InterPro" id="IPR052034">
    <property type="entry name" value="NasD-like"/>
</dbReference>
<name>A0ABX6AWV7_9ACTN</name>
<keyword evidence="11" id="KW-0001">2Fe-2S</keyword>
<keyword evidence="28" id="KW-1185">Reference proteome</keyword>
<evidence type="ECO:0000256" key="2">
    <source>
        <dbReference type="ARBA" id="ARBA00001966"/>
    </source>
</evidence>
<evidence type="ECO:0000259" key="23">
    <source>
        <dbReference type="Pfam" id="PF03460"/>
    </source>
</evidence>
<proteinExistence type="inferred from homology"/>
<evidence type="ECO:0000256" key="16">
    <source>
        <dbReference type="ARBA" id="ARBA00023004"/>
    </source>
</evidence>
<dbReference type="SUPFAM" id="SSF55124">
    <property type="entry name" value="Nitrite/Sulfite reductase N-terminal domain-like"/>
    <property type="match status" value="1"/>
</dbReference>
<feature type="domain" description="NADH-rubredoxin oxidoreductase C-terminal" evidence="26">
    <location>
        <begin position="333"/>
        <end position="394"/>
    </location>
</feature>
<dbReference type="Gene3D" id="3.30.413.10">
    <property type="entry name" value="Sulfite Reductase Hemoprotein, domain 1"/>
    <property type="match status" value="1"/>
</dbReference>
<evidence type="ECO:0000256" key="21">
    <source>
        <dbReference type="PIRNR" id="PIRNR037149"/>
    </source>
</evidence>
<comment type="pathway">
    <text evidence="5">Nitrogen metabolism; nitrate reduction (assimilation).</text>
</comment>
<evidence type="ECO:0000256" key="6">
    <source>
        <dbReference type="ARBA" id="ARBA00010429"/>
    </source>
</evidence>
<dbReference type="RefSeq" id="WP_055607397.1">
    <property type="nucleotide sequence ID" value="NZ_CP023697.1"/>
</dbReference>
<evidence type="ECO:0000256" key="9">
    <source>
        <dbReference type="ARBA" id="ARBA00022617"/>
    </source>
</evidence>
<dbReference type="GeneID" id="95535228"/>
<gene>
    <name evidence="27" type="ORF">CP972_11755</name>
</gene>
<feature type="domain" description="Nitrite/Sulfite reductase ferredoxin-like" evidence="23">
    <location>
        <begin position="580"/>
        <end position="641"/>
    </location>
</feature>
<keyword evidence="9" id="KW-0349">Heme</keyword>
<dbReference type="PANTHER" id="PTHR43809">
    <property type="entry name" value="NITRITE REDUCTASE (NADH) LARGE SUBUNIT"/>
    <property type="match status" value="1"/>
</dbReference>
<comment type="cofactor">
    <cofactor evidence="3 21">
        <name>FAD</name>
        <dbReference type="ChEBI" id="CHEBI:57692"/>
    </cofactor>
</comment>
<dbReference type="CDD" id="cd19943">
    <property type="entry name" value="NirB_Fer2_BFD-like_1"/>
    <property type="match status" value="1"/>
</dbReference>
<evidence type="ECO:0000256" key="5">
    <source>
        <dbReference type="ARBA" id="ARBA00005096"/>
    </source>
</evidence>